<reference evidence="9 10" key="1">
    <citation type="journal article" date="2013" name="Int. J. Syst. Evol. Microbiol.">
        <title>Roseomonas aerophila sp. nov., isolated from air.</title>
        <authorList>
            <person name="Kim S.J."/>
            <person name="Weon H.Y."/>
            <person name="Ahn J.H."/>
            <person name="Hong S.B."/>
            <person name="Seok S.J."/>
            <person name="Whang K.S."/>
            <person name="Kwon S.W."/>
        </authorList>
    </citation>
    <scope>NUCLEOTIDE SEQUENCE [LARGE SCALE GENOMIC DNA]</scope>
    <source>
        <strain evidence="9 10">NBRC 108923</strain>
    </source>
</reference>
<dbReference type="PANTHER" id="PTHR10196">
    <property type="entry name" value="SUGAR KINASE"/>
    <property type="match status" value="1"/>
</dbReference>
<dbReference type="InterPro" id="IPR018485">
    <property type="entry name" value="FGGY_C"/>
</dbReference>
<evidence type="ECO:0000256" key="4">
    <source>
        <dbReference type="ARBA" id="ARBA00022777"/>
    </source>
</evidence>
<evidence type="ECO:0000256" key="5">
    <source>
        <dbReference type="ARBA" id="ARBA00022840"/>
    </source>
</evidence>
<dbReference type="InterPro" id="IPR000577">
    <property type="entry name" value="Carb_kinase_FGGY"/>
</dbReference>
<dbReference type="GO" id="GO:0016301">
    <property type="term" value="F:kinase activity"/>
    <property type="evidence" value="ECO:0007669"/>
    <property type="project" value="UniProtKB-KW"/>
</dbReference>
<protein>
    <recommendedName>
        <fullName evidence="6">ATP:glycerol 3-phosphotransferase</fullName>
    </recommendedName>
</protein>
<dbReference type="Proteomes" id="UP000626026">
    <property type="component" value="Unassembled WGS sequence"/>
</dbReference>
<keyword evidence="4 9" id="KW-0418">Kinase</keyword>
<organism evidence="9 10">
    <name type="scientific">Teichococcus aerophilus</name>
    <dbReference type="NCBI Taxonomy" id="1224513"/>
    <lineage>
        <taxon>Bacteria</taxon>
        <taxon>Pseudomonadati</taxon>
        <taxon>Pseudomonadota</taxon>
        <taxon>Alphaproteobacteria</taxon>
        <taxon>Acetobacterales</taxon>
        <taxon>Roseomonadaceae</taxon>
        <taxon>Roseomonas</taxon>
    </lineage>
</organism>
<keyword evidence="2" id="KW-0808">Transferase</keyword>
<dbReference type="InterPro" id="IPR018483">
    <property type="entry name" value="Carb_kinase_FGGY_CS"/>
</dbReference>
<evidence type="ECO:0000256" key="2">
    <source>
        <dbReference type="ARBA" id="ARBA00022679"/>
    </source>
</evidence>
<name>A0ABR7RJ51_9PROT</name>
<accession>A0ABR7RJ51</accession>
<evidence type="ECO:0000256" key="3">
    <source>
        <dbReference type="ARBA" id="ARBA00022741"/>
    </source>
</evidence>
<dbReference type="PANTHER" id="PTHR10196:SF69">
    <property type="entry name" value="GLYCEROL KINASE"/>
    <property type="match status" value="1"/>
</dbReference>
<keyword evidence="3" id="KW-0547">Nucleotide-binding</keyword>
<dbReference type="InterPro" id="IPR018484">
    <property type="entry name" value="FGGY_N"/>
</dbReference>
<keyword evidence="10" id="KW-1185">Reference proteome</keyword>
<sequence length="473" mass="50131">MNGILALDQGTTSSKAYVWRDGRFTLAGRREQRQILPRPGWVEHDAGELLRHLRELIALAGPCAFAGLANQGETAVAWDAATGRPLHHAIVWQDDRTRDAVARLRADGVEVLTLERAGLPLDPYFSATKLRWLLDHAGGARDLLRQGRLRLGTSDAFFLHNLTGTCATDVSTASRTSLMDLRRLCWDADLCAAFGVPMECLPAIRPTTGDFGHLADGTPLVASIVDQQAALFGHGCTDPGDLKITFGTGAFALGLTDTLPAAGLPDGLLPTCAWQLGDKPPRYALDGGILTAGAAVDWLGGVGLLADVAQLDAFDGPSALEQGLAFVPALAGLGCPHWDRDARGCFLGLELGTSPALLRRAVLEGIAMRAAELVGAMRDRAGPPARIAIDGGLSRSTFFAGFLAAALGRPIEVAEAADVTALGVLHLCLHAAGQPERPRPQPWRPVMPDAILPAVLHERFQQAVALSRAWGRG</sequence>
<evidence type="ECO:0000259" key="7">
    <source>
        <dbReference type="Pfam" id="PF00370"/>
    </source>
</evidence>
<evidence type="ECO:0000256" key="6">
    <source>
        <dbReference type="ARBA" id="ARBA00043149"/>
    </source>
</evidence>
<evidence type="ECO:0000256" key="1">
    <source>
        <dbReference type="ARBA" id="ARBA00009156"/>
    </source>
</evidence>
<dbReference type="Pfam" id="PF02782">
    <property type="entry name" value="FGGY_C"/>
    <property type="match status" value="1"/>
</dbReference>
<dbReference type="Gene3D" id="3.30.420.40">
    <property type="match status" value="2"/>
</dbReference>
<dbReference type="Pfam" id="PF00370">
    <property type="entry name" value="FGGY_N"/>
    <property type="match status" value="1"/>
</dbReference>
<dbReference type="PROSITE" id="PS00933">
    <property type="entry name" value="FGGY_KINASES_1"/>
    <property type="match status" value="1"/>
</dbReference>
<gene>
    <name evidence="9" type="ORF">IBL26_05010</name>
</gene>
<comment type="similarity">
    <text evidence="1">Belongs to the FGGY kinase family.</text>
</comment>
<keyword evidence="5" id="KW-0067">ATP-binding</keyword>
<evidence type="ECO:0000313" key="9">
    <source>
        <dbReference type="EMBL" id="MBC9206187.1"/>
    </source>
</evidence>
<proteinExistence type="inferred from homology"/>
<feature type="domain" description="Carbohydrate kinase FGGY C-terminal" evidence="8">
    <location>
        <begin position="242"/>
        <end position="432"/>
    </location>
</feature>
<dbReference type="InterPro" id="IPR043129">
    <property type="entry name" value="ATPase_NBD"/>
</dbReference>
<feature type="domain" description="Carbohydrate kinase FGGY N-terminal" evidence="7">
    <location>
        <begin position="4"/>
        <end position="233"/>
    </location>
</feature>
<dbReference type="EMBL" id="JACTVA010000005">
    <property type="protein sequence ID" value="MBC9206187.1"/>
    <property type="molecule type" value="Genomic_DNA"/>
</dbReference>
<dbReference type="SUPFAM" id="SSF53067">
    <property type="entry name" value="Actin-like ATPase domain"/>
    <property type="match status" value="2"/>
</dbReference>
<evidence type="ECO:0000313" key="10">
    <source>
        <dbReference type="Proteomes" id="UP000626026"/>
    </source>
</evidence>
<evidence type="ECO:0000259" key="8">
    <source>
        <dbReference type="Pfam" id="PF02782"/>
    </source>
</evidence>
<comment type="caution">
    <text evidence="9">The sequence shown here is derived from an EMBL/GenBank/DDBJ whole genome shotgun (WGS) entry which is preliminary data.</text>
</comment>
<dbReference type="PIRSF" id="PIRSF000538">
    <property type="entry name" value="GlpK"/>
    <property type="match status" value="1"/>
</dbReference>
<dbReference type="RefSeq" id="WP_187783361.1">
    <property type="nucleotide sequence ID" value="NZ_JACTVA010000005.1"/>
</dbReference>